<feature type="region of interest" description="Disordered" evidence="1">
    <location>
        <begin position="176"/>
        <end position="228"/>
    </location>
</feature>
<dbReference type="InterPro" id="IPR036305">
    <property type="entry name" value="RGS_sf"/>
</dbReference>
<dbReference type="EMBL" id="CABFWN010000001">
    <property type="protein sequence ID" value="VUG16680.1"/>
    <property type="molecule type" value="Genomic_DNA"/>
</dbReference>
<proteinExistence type="predicted"/>
<dbReference type="InterPro" id="IPR044926">
    <property type="entry name" value="RGS_subdomain_2"/>
</dbReference>
<dbReference type="AlphaFoldDB" id="A0A7D9GY20"/>
<accession>A0A7D9GY20</accession>
<protein>
    <submittedName>
        <fullName evidence="3">DEBR0S1_22958g1_1</fullName>
    </submittedName>
</protein>
<dbReference type="CDD" id="cd07440">
    <property type="entry name" value="RGS"/>
    <property type="match status" value="1"/>
</dbReference>
<feature type="domain" description="RGS" evidence="2">
    <location>
        <begin position="65"/>
        <end position="124"/>
    </location>
</feature>
<evidence type="ECO:0000313" key="4">
    <source>
        <dbReference type="Proteomes" id="UP000478008"/>
    </source>
</evidence>
<reference evidence="3 4" key="1">
    <citation type="submission" date="2019-07" db="EMBL/GenBank/DDBJ databases">
        <authorList>
            <person name="Friedrich A."/>
            <person name="Schacherer J."/>
        </authorList>
    </citation>
    <scope>NUCLEOTIDE SEQUENCE [LARGE SCALE GENOMIC DNA]</scope>
</reference>
<keyword evidence="4" id="KW-1185">Reference proteome</keyword>
<evidence type="ECO:0000256" key="1">
    <source>
        <dbReference type="SAM" id="MobiDB-lite"/>
    </source>
</evidence>
<dbReference type="SUPFAM" id="SSF48097">
    <property type="entry name" value="Regulator of G-protein signaling, RGS"/>
    <property type="match status" value="1"/>
</dbReference>
<name>A0A7D9GY20_DEKBR</name>
<dbReference type="Gene3D" id="1.10.167.10">
    <property type="entry name" value="Regulator of G-protein Signalling 4, domain 2"/>
    <property type="match status" value="1"/>
</dbReference>
<dbReference type="PROSITE" id="PS50132">
    <property type="entry name" value="RGS"/>
    <property type="match status" value="1"/>
</dbReference>
<dbReference type="InterPro" id="IPR016137">
    <property type="entry name" value="RGS"/>
</dbReference>
<gene>
    <name evidence="3" type="ORF">DEBR0S1_22958G</name>
</gene>
<feature type="compositionally biased region" description="Polar residues" evidence="1">
    <location>
        <begin position="190"/>
        <end position="202"/>
    </location>
</feature>
<dbReference type="Proteomes" id="UP000478008">
    <property type="component" value="Unassembled WGS sequence"/>
</dbReference>
<evidence type="ECO:0000259" key="2">
    <source>
        <dbReference type="PROSITE" id="PS50132"/>
    </source>
</evidence>
<evidence type="ECO:0000313" key="3">
    <source>
        <dbReference type="EMBL" id="VUG16680.1"/>
    </source>
</evidence>
<feature type="compositionally biased region" description="Basic and acidic residues" evidence="1">
    <location>
        <begin position="207"/>
        <end position="228"/>
    </location>
</feature>
<sequence length="269" mass="30247">MISVQLETNVSNDDMSSFKRKSSYCSHSESLDQAIGFDDGGRFENDCEGLVPKMSDVIKDAVHPKSPYSKLHFVQFLLKSHCIENLDFYMDLTQFLTHYECHVSRGDGKSKDWSSMFRSYIESEIVNLPGTLIEQTDGSFIPPKEVLMKIQKLLRGYLHNSYHVFVEQVSAPRRRHYSSVDENPFEKSVTPKSSNTSVSPATSIGPKDSDPDVLDSKESSLHPTKERKYSVSNAALSLLNVGSNSGNGSWGKLTRKFKWRRASSSSKSD</sequence>
<organism evidence="3 4">
    <name type="scientific">Dekkera bruxellensis</name>
    <name type="common">Brettanomyces custersii</name>
    <dbReference type="NCBI Taxonomy" id="5007"/>
    <lineage>
        <taxon>Eukaryota</taxon>
        <taxon>Fungi</taxon>
        <taxon>Dikarya</taxon>
        <taxon>Ascomycota</taxon>
        <taxon>Saccharomycotina</taxon>
        <taxon>Pichiomycetes</taxon>
        <taxon>Pichiales</taxon>
        <taxon>Pichiaceae</taxon>
        <taxon>Brettanomyces</taxon>
    </lineage>
</organism>